<evidence type="ECO:0000313" key="6">
    <source>
        <dbReference type="Proteomes" id="UP000428260"/>
    </source>
</evidence>
<evidence type="ECO:0000256" key="3">
    <source>
        <dbReference type="ARBA" id="ARBA00022801"/>
    </source>
</evidence>
<dbReference type="Proteomes" id="UP000428260">
    <property type="component" value="Chromosome"/>
</dbReference>
<dbReference type="GO" id="GO:0008745">
    <property type="term" value="F:N-acetylmuramoyl-L-alanine amidase activity"/>
    <property type="evidence" value="ECO:0007669"/>
    <property type="project" value="UniProtKB-EC"/>
</dbReference>
<gene>
    <name evidence="5" type="ORF">GM418_31080</name>
</gene>
<dbReference type="GO" id="GO:0030288">
    <property type="term" value="C:outer membrane-bounded periplasmic space"/>
    <property type="evidence" value="ECO:0007669"/>
    <property type="project" value="TreeGrafter"/>
</dbReference>
<dbReference type="PANTHER" id="PTHR30404:SF0">
    <property type="entry name" value="N-ACETYLMURAMOYL-L-ALANINE AMIDASE AMIC"/>
    <property type="match status" value="1"/>
</dbReference>
<dbReference type="InterPro" id="IPR002508">
    <property type="entry name" value="MurNAc-LAA_cat"/>
</dbReference>
<dbReference type="Gene3D" id="3.40.630.40">
    <property type="entry name" value="Zn-dependent exopeptidases"/>
    <property type="match status" value="1"/>
</dbReference>
<dbReference type="PANTHER" id="PTHR30404">
    <property type="entry name" value="N-ACETYLMURAMOYL-L-ALANINE AMIDASE"/>
    <property type="match status" value="1"/>
</dbReference>
<dbReference type="InterPro" id="IPR018392">
    <property type="entry name" value="LysM"/>
</dbReference>
<dbReference type="KEGG" id="mcos:GM418_31080"/>
<dbReference type="SMART" id="SM00646">
    <property type="entry name" value="Ami_3"/>
    <property type="match status" value="1"/>
</dbReference>
<dbReference type="EMBL" id="CP046401">
    <property type="protein sequence ID" value="QGY47942.1"/>
    <property type="molecule type" value="Genomic_DNA"/>
</dbReference>
<dbReference type="EC" id="3.5.1.28" evidence="2"/>
<dbReference type="CDD" id="cd02696">
    <property type="entry name" value="MurNAc-LAA"/>
    <property type="match status" value="1"/>
</dbReference>
<evidence type="ECO:0000259" key="4">
    <source>
        <dbReference type="PROSITE" id="PS51782"/>
    </source>
</evidence>
<reference evidence="5 6" key="1">
    <citation type="submission" date="2019-11" db="EMBL/GenBank/DDBJ databases">
        <authorList>
            <person name="Zheng R.K."/>
            <person name="Sun C.M."/>
        </authorList>
    </citation>
    <scope>NUCLEOTIDE SEQUENCE [LARGE SCALE GENOMIC DNA]</scope>
    <source>
        <strain evidence="5 6">WC007</strain>
    </source>
</reference>
<evidence type="ECO:0000313" key="5">
    <source>
        <dbReference type="EMBL" id="QGY47942.1"/>
    </source>
</evidence>
<keyword evidence="6" id="KW-1185">Reference proteome</keyword>
<evidence type="ECO:0000256" key="1">
    <source>
        <dbReference type="ARBA" id="ARBA00001561"/>
    </source>
</evidence>
<organism evidence="5 6">
    <name type="scientific">Maribellus comscasis</name>
    <dbReference type="NCBI Taxonomy" id="2681766"/>
    <lineage>
        <taxon>Bacteria</taxon>
        <taxon>Pseudomonadati</taxon>
        <taxon>Bacteroidota</taxon>
        <taxon>Bacteroidia</taxon>
        <taxon>Marinilabiliales</taxon>
        <taxon>Prolixibacteraceae</taxon>
        <taxon>Maribellus</taxon>
    </lineage>
</organism>
<dbReference type="InterPro" id="IPR050695">
    <property type="entry name" value="N-acetylmuramoyl_amidase_3"/>
</dbReference>
<dbReference type="SUPFAM" id="SSF53187">
    <property type="entry name" value="Zn-dependent exopeptidases"/>
    <property type="match status" value="1"/>
</dbReference>
<protein>
    <recommendedName>
        <fullName evidence="2">N-acetylmuramoyl-L-alanine amidase</fullName>
        <ecNumber evidence="2">3.5.1.28</ecNumber>
    </recommendedName>
</protein>
<keyword evidence="3" id="KW-0378">Hydrolase</keyword>
<accession>A0A6I6K621</accession>
<evidence type="ECO:0000256" key="2">
    <source>
        <dbReference type="ARBA" id="ARBA00011901"/>
    </source>
</evidence>
<name>A0A6I6K621_9BACT</name>
<sequence length="344" mass="39030">MFDSNLHIKNLTKVILVLFLVLNFHPIYIKAQTKEVIAQKGDGIYRLLTRNGLPVSDYMTAFIELNKNLLGKNNTLVAGVKYKLPDSEADDESPASSGGTFSTYSIFGKDYERVEILDNTLLGAVYYLVAGHGGPDPGAVGKYGNHSLCEDEYAYDVTLRLARRLIEHGASVYMITRDPNDGIRNDSYLKADKDERCYPNQSIPLNQVKRLRQRTDAVNNLYLKNKTAFQRMIAIHVDSRSRGENIDVFFYHDKRSDTGNKAADTLLKTFQDKYNQHQPGRGYKGSVSSRNLYVVKNTYPVAVYIELGNINHTRDQQRFIRVDNRQAVANWLAEGLITDFKTNK</sequence>
<comment type="catalytic activity">
    <reaction evidence="1">
        <text>Hydrolyzes the link between N-acetylmuramoyl residues and L-amino acid residues in certain cell-wall glycopeptides.</text>
        <dbReference type="EC" id="3.5.1.28"/>
    </reaction>
</comment>
<dbReference type="Pfam" id="PF01520">
    <property type="entry name" value="Amidase_3"/>
    <property type="match status" value="1"/>
</dbReference>
<dbReference type="PROSITE" id="PS51782">
    <property type="entry name" value="LYSM"/>
    <property type="match status" value="1"/>
</dbReference>
<proteinExistence type="predicted"/>
<dbReference type="AlphaFoldDB" id="A0A6I6K621"/>
<dbReference type="GO" id="GO:0009253">
    <property type="term" value="P:peptidoglycan catabolic process"/>
    <property type="evidence" value="ECO:0007669"/>
    <property type="project" value="InterPro"/>
</dbReference>
<feature type="domain" description="LysM" evidence="4">
    <location>
        <begin position="34"/>
        <end position="84"/>
    </location>
</feature>